<dbReference type="InterPro" id="IPR004088">
    <property type="entry name" value="KH_dom_type_1"/>
</dbReference>
<evidence type="ECO:0000256" key="1">
    <source>
        <dbReference type="PROSITE-ProRule" id="PRU00117"/>
    </source>
</evidence>
<evidence type="ECO:0000313" key="5">
    <source>
        <dbReference type="Proteomes" id="UP001143981"/>
    </source>
</evidence>
<dbReference type="InterPro" id="IPR019510">
    <property type="entry name" value="AKAP7-like_phosphoesterase"/>
</dbReference>
<name>A0A9W8CZQ2_9FUNG</name>
<dbReference type="GO" id="GO:0003723">
    <property type="term" value="F:RNA binding"/>
    <property type="evidence" value="ECO:0007669"/>
    <property type="project" value="UniProtKB-UniRule"/>
</dbReference>
<dbReference type="GO" id="GO:0006355">
    <property type="term" value="P:regulation of DNA-templated transcription"/>
    <property type="evidence" value="ECO:0007669"/>
    <property type="project" value="TreeGrafter"/>
</dbReference>
<evidence type="ECO:0000256" key="2">
    <source>
        <dbReference type="SAM" id="MobiDB-lite"/>
    </source>
</evidence>
<dbReference type="SUPFAM" id="SSF54791">
    <property type="entry name" value="Eukaryotic type KH-domain (KH-domain type I)"/>
    <property type="match status" value="1"/>
</dbReference>
<keyword evidence="1" id="KW-0694">RNA-binding</keyword>
<dbReference type="InterPro" id="IPR004087">
    <property type="entry name" value="KH_dom"/>
</dbReference>
<dbReference type="InterPro" id="IPR009210">
    <property type="entry name" value="ASCC1"/>
</dbReference>
<dbReference type="EMBL" id="JANBOI010000104">
    <property type="protein sequence ID" value="KAJ1733966.1"/>
    <property type="molecule type" value="Genomic_DNA"/>
</dbReference>
<organism evidence="4 5">
    <name type="scientific">Coemansia biformis</name>
    <dbReference type="NCBI Taxonomy" id="1286918"/>
    <lineage>
        <taxon>Eukaryota</taxon>
        <taxon>Fungi</taxon>
        <taxon>Fungi incertae sedis</taxon>
        <taxon>Zoopagomycota</taxon>
        <taxon>Kickxellomycotina</taxon>
        <taxon>Kickxellomycetes</taxon>
        <taxon>Kickxellales</taxon>
        <taxon>Kickxellaceae</taxon>
        <taxon>Coemansia</taxon>
    </lineage>
</organism>
<dbReference type="AlphaFoldDB" id="A0A9W8CZQ2"/>
<dbReference type="GO" id="GO:0006307">
    <property type="term" value="P:DNA alkylation repair"/>
    <property type="evidence" value="ECO:0007669"/>
    <property type="project" value="InterPro"/>
</dbReference>
<feature type="domain" description="K Homology" evidence="3">
    <location>
        <begin position="263"/>
        <end position="331"/>
    </location>
</feature>
<dbReference type="Pfam" id="PF10469">
    <property type="entry name" value="AKAP7_NLS"/>
    <property type="match status" value="1"/>
</dbReference>
<comment type="caution">
    <text evidence="4">The sequence shown here is derived from an EMBL/GenBank/DDBJ whole genome shotgun (WGS) entry which is preliminary data.</text>
</comment>
<dbReference type="GO" id="GO:0005634">
    <property type="term" value="C:nucleus"/>
    <property type="evidence" value="ECO:0007669"/>
    <property type="project" value="TreeGrafter"/>
</dbReference>
<dbReference type="SMART" id="SM00322">
    <property type="entry name" value="KH"/>
    <property type="match status" value="1"/>
</dbReference>
<feature type="region of interest" description="Disordered" evidence="2">
    <location>
        <begin position="243"/>
        <end position="266"/>
    </location>
</feature>
<protein>
    <submittedName>
        <fullName evidence="4">Activating signal cointegrator 1 complex subunit</fullName>
    </submittedName>
</protein>
<dbReference type="OrthoDB" id="277832at2759"/>
<keyword evidence="5" id="KW-1185">Reference proteome</keyword>
<dbReference type="Gene3D" id="3.90.1140.10">
    <property type="entry name" value="Cyclic phosphodiesterase"/>
    <property type="match status" value="1"/>
</dbReference>
<reference evidence="4" key="1">
    <citation type="submission" date="2022-07" db="EMBL/GenBank/DDBJ databases">
        <title>Phylogenomic reconstructions and comparative analyses of Kickxellomycotina fungi.</title>
        <authorList>
            <person name="Reynolds N.K."/>
            <person name="Stajich J.E."/>
            <person name="Barry K."/>
            <person name="Grigoriev I.V."/>
            <person name="Crous P."/>
            <person name="Smith M.E."/>
        </authorList>
    </citation>
    <scope>NUCLEOTIDE SEQUENCE</scope>
    <source>
        <strain evidence="4">BCRC 34381</strain>
    </source>
</reference>
<dbReference type="PANTHER" id="PTHR13360">
    <property type="entry name" value="ACTIVATING SIGNAL COINTEGRATOR 1 COMPLEX SUBUNIT 1"/>
    <property type="match status" value="1"/>
</dbReference>
<dbReference type="InterPro" id="IPR036612">
    <property type="entry name" value="KH_dom_type_1_sf"/>
</dbReference>
<dbReference type="InterPro" id="IPR009097">
    <property type="entry name" value="Cyclic_Pdiesterase"/>
</dbReference>
<evidence type="ECO:0000259" key="3">
    <source>
        <dbReference type="SMART" id="SM00322"/>
    </source>
</evidence>
<dbReference type="PANTHER" id="PTHR13360:SF1">
    <property type="entry name" value="ACTIVATING SIGNAL COINTEGRATOR 1 COMPLEX SUBUNIT 1"/>
    <property type="match status" value="1"/>
</dbReference>
<accession>A0A9W8CZQ2</accession>
<dbReference type="Pfam" id="PF00013">
    <property type="entry name" value="KH_1"/>
    <property type="match status" value="1"/>
</dbReference>
<dbReference type="PROSITE" id="PS50084">
    <property type="entry name" value="KH_TYPE_1"/>
    <property type="match status" value="1"/>
</dbReference>
<gene>
    <name evidence="4" type="primary">ASCC1</name>
    <name evidence="4" type="ORF">LPJ61_001302</name>
</gene>
<dbReference type="Proteomes" id="UP001143981">
    <property type="component" value="Unassembled WGS sequence"/>
</dbReference>
<evidence type="ECO:0000313" key="4">
    <source>
        <dbReference type="EMBL" id="KAJ1733966.1"/>
    </source>
</evidence>
<proteinExistence type="predicted"/>
<sequence length="551" mass="59735">MPKLRFPKLGRMAMSGCPADCTILSRGIFPQSMRRIALLGAAHAAVLLANTALNAVDELTLTVVTADGGRCSSADFMRATNLLFGSTCARTTSTLSLCESVALVDPAEIAWHSLGKLTINDGTDASVLLAIMGKATSITELVAFHISIDMTPCTVSRLLTTRDTQLLLLGSGIERLRISYAEGTDIETDGLHFSAFIMAKLCRLKLATFEGLSHPTMKEISIVEVGSRRYRVRTGLAGSVGGYSSRFQEPQGGDGPSAARQGKSERLSINVPRQLHKFLIGSGGSTIEWLREQSRAKITVPAERSKSDMVVVEGLPDERTKAQVLIAQIVDANISKVPYTHFVSIPIADQAVQRKVGEFQRDAEGGLLRAVASSSFVRPGSLHITLGMLRLLTPADVAEAVKLLKSLEEDIRQLLGSRPLVVKIGQLAAMESDPAKARVIYARAEDFEDQDKGRLQRLCYFVRDRFDREGYIDEKRELKIHVSLVRAKPARGSEASGAETDGGFTVNAAPLLREFGALSFGVSRLGQVQIARRFRHTENGAYESDGSVPLP</sequence>
<dbReference type="Gene3D" id="3.30.1370.10">
    <property type="entry name" value="K Homology domain, type 1"/>
    <property type="match status" value="1"/>
</dbReference>
<dbReference type="SUPFAM" id="SSF55144">
    <property type="entry name" value="LigT-like"/>
    <property type="match status" value="1"/>
</dbReference>